<dbReference type="InterPro" id="IPR012347">
    <property type="entry name" value="Ferritin-like"/>
</dbReference>
<sequence>MWSMYKKSRTNAAIVLAAAVAFAGSLCLVRSQETVGDVSYMEAMIPHHSIAVMTSKRAHIKDPRVRKLADGIIEAQVREIGEMKRLIAELESKPTPDGAKDLPARPAK</sequence>
<gene>
    <name evidence="4" type="ORF">J4G43_07680</name>
</gene>
<keyword evidence="2" id="KW-0732">Signal</keyword>
<organism evidence="4">
    <name type="scientific">Bradyrhizobium barranii subsp. barranii</name>
    <dbReference type="NCBI Taxonomy" id="2823807"/>
    <lineage>
        <taxon>Bacteria</taxon>
        <taxon>Pseudomonadati</taxon>
        <taxon>Pseudomonadota</taxon>
        <taxon>Alphaproteobacteria</taxon>
        <taxon>Hyphomicrobiales</taxon>
        <taxon>Nitrobacteraceae</taxon>
        <taxon>Bradyrhizobium</taxon>
        <taxon>Bradyrhizobium barranii</taxon>
    </lineage>
</organism>
<feature type="chain" id="PRO_5036887167" evidence="2">
    <location>
        <begin position="24"/>
        <end position="108"/>
    </location>
</feature>
<dbReference type="Gene3D" id="1.20.1260.10">
    <property type="match status" value="1"/>
</dbReference>
<evidence type="ECO:0000256" key="1">
    <source>
        <dbReference type="SAM" id="MobiDB-lite"/>
    </source>
</evidence>
<proteinExistence type="predicted"/>
<evidence type="ECO:0000256" key="2">
    <source>
        <dbReference type="SAM" id="SignalP"/>
    </source>
</evidence>
<name>A0A939M0C7_9BRAD</name>
<protein>
    <submittedName>
        <fullName evidence="4">DUF305 domain-containing protein</fullName>
    </submittedName>
</protein>
<dbReference type="AlphaFoldDB" id="A0A939M0C7"/>
<feature type="domain" description="DUF305" evidence="3">
    <location>
        <begin position="37"/>
        <end position="98"/>
    </location>
</feature>
<accession>A0A939M0C7</accession>
<evidence type="ECO:0000259" key="3">
    <source>
        <dbReference type="Pfam" id="PF03713"/>
    </source>
</evidence>
<feature type="region of interest" description="Disordered" evidence="1">
    <location>
        <begin position="89"/>
        <end position="108"/>
    </location>
</feature>
<feature type="signal peptide" evidence="2">
    <location>
        <begin position="1"/>
        <end position="23"/>
    </location>
</feature>
<dbReference type="EMBL" id="JAGEMI010000001">
    <property type="protein sequence ID" value="MBO1860851.1"/>
    <property type="molecule type" value="Genomic_DNA"/>
</dbReference>
<reference evidence="4" key="1">
    <citation type="submission" date="2021-03" db="EMBL/GenBank/DDBJ databases">
        <title>Whole Genome Sequence of Bradyrhizobium sp. Strain 144S4.</title>
        <authorList>
            <person name="Bromfield E.S.P."/>
            <person name="Cloutier S."/>
        </authorList>
    </citation>
    <scope>NUCLEOTIDE SEQUENCE [LARGE SCALE GENOMIC DNA]</scope>
    <source>
        <strain evidence="4">144S4</strain>
    </source>
</reference>
<dbReference type="Pfam" id="PF03713">
    <property type="entry name" value="DUF305"/>
    <property type="match status" value="1"/>
</dbReference>
<evidence type="ECO:0000313" key="4">
    <source>
        <dbReference type="EMBL" id="MBO1860851.1"/>
    </source>
</evidence>
<dbReference type="InterPro" id="IPR005183">
    <property type="entry name" value="DUF305_CopM-like"/>
</dbReference>
<comment type="caution">
    <text evidence="4">The sequence shown here is derived from an EMBL/GenBank/DDBJ whole genome shotgun (WGS) entry which is preliminary data.</text>
</comment>